<dbReference type="EMBL" id="LCQW01000026">
    <property type="protein sequence ID" value="KKW23233.1"/>
    <property type="molecule type" value="Genomic_DNA"/>
</dbReference>
<gene>
    <name evidence="1" type="ORF">UY67_C0026G0012</name>
</gene>
<sequence length="131" mass="15301">MSSKYAVVIESFAERHFIKFFAKKYKKNWDLTMAAIEEEMQRIDALIGQTNIAETIISENDVRIVKTEFRVVGTQDSRHTSGNRCIVAVHDKVQTARVLLVYGKTDVRGSRETDWWKGLIRNNYLQYRAWV</sequence>
<organism evidence="1 2">
    <name type="scientific">Candidatus Kaiserbacteria bacterium GW2011_GWA2_52_12</name>
    <dbReference type="NCBI Taxonomy" id="1618671"/>
    <lineage>
        <taxon>Bacteria</taxon>
        <taxon>Candidatus Kaiseribacteriota</taxon>
    </lineage>
</organism>
<accession>A0A0G1WWH1</accession>
<dbReference type="Proteomes" id="UP000034273">
    <property type="component" value="Unassembled WGS sequence"/>
</dbReference>
<name>A0A0G1WWH1_9BACT</name>
<dbReference type="STRING" id="1618671.UY67_C0026G0012"/>
<reference evidence="1 2" key="1">
    <citation type="journal article" date="2015" name="Nature">
        <title>rRNA introns, odd ribosomes, and small enigmatic genomes across a large radiation of phyla.</title>
        <authorList>
            <person name="Brown C.T."/>
            <person name="Hug L.A."/>
            <person name="Thomas B.C."/>
            <person name="Sharon I."/>
            <person name="Castelle C.J."/>
            <person name="Singh A."/>
            <person name="Wilkins M.J."/>
            <person name="Williams K.H."/>
            <person name="Banfield J.F."/>
        </authorList>
    </citation>
    <scope>NUCLEOTIDE SEQUENCE [LARGE SCALE GENOMIC DNA]</scope>
</reference>
<evidence type="ECO:0000313" key="1">
    <source>
        <dbReference type="EMBL" id="KKW23233.1"/>
    </source>
</evidence>
<evidence type="ECO:0000313" key="2">
    <source>
        <dbReference type="Proteomes" id="UP000034273"/>
    </source>
</evidence>
<dbReference type="AlphaFoldDB" id="A0A0G1WWH1"/>
<comment type="caution">
    <text evidence="1">The sequence shown here is derived from an EMBL/GenBank/DDBJ whole genome shotgun (WGS) entry which is preliminary data.</text>
</comment>
<proteinExistence type="predicted"/>
<evidence type="ECO:0008006" key="3">
    <source>
        <dbReference type="Google" id="ProtNLM"/>
    </source>
</evidence>
<protein>
    <recommendedName>
        <fullName evidence="3">Addiction module toxin RelE</fullName>
    </recommendedName>
</protein>